<dbReference type="InterPro" id="IPR050079">
    <property type="entry name" value="DEAD_box_RNA_helicase"/>
</dbReference>
<dbReference type="GO" id="GO:0016787">
    <property type="term" value="F:hydrolase activity"/>
    <property type="evidence" value="ECO:0007669"/>
    <property type="project" value="UniProtKB-KW"/>
</dbReference>
<keyword evidence="2" id="KW-0378">Hydrolase</keyword>
<dbReference type="CDD" id="cd00268">
    <property type="entry name" value="DEADc"/>
    <property type="match status" value="1"/>
</dbReference>
<evidence type="ECO:0000313" key="7">
    <source>
        <dbReference type="EMBL" id="KKM77730.1"/>
    </source>
</evidence>
<keyword evidence="3" id="KW-0347">Helicase</keyword>
<dbReference type="InterPro" id="IPR044742">
    <property type="entry name" value="DEAD/DEAH_RhlB"/>
</dbReference>
<dbReference type="InterPro" id="IPR014001">
    <property type="entry name" value="Helicase_ATP-bd"/>
</dbReference>
<dbReference type="InterPro" id="IPR011545">
    <property type="entry name" value="DEAD/DEAH_box_helicase_dom"/>
</dbReference>
<dbReference type="GO" id="GO:0003724">
    <property type="term" value="F:RNA helicase activity"/>
    <property type="evidence" value="ECO:0007669"/>
    <property type="project" value="InterPro"/>
</dbReference>
<dbReference type="SUPFAM" id="SSF52540">
    <property type="entry name" value="P-loop containing nucleoside triphosphate hydrolases"/>
    <property type="match status" value="1"/>
</dbReference>
<dbReference type="AlphaFoldDB" id="A0A0F9MLK3"/>
<reference evidence="7" key="1">
    <citation type="journal article" date="2015" name="Nature">
        <title>Complex archaea that bridge the gap between prokaryotes and eukaryotes.</title>
        <authorList>
            <person name="Spang A."/>
            <person name="Saw J.H."/>
            <person name="Jorgensen S.L."/>
            <person name="Zaremba-Niedzwiedzka K."/>
            <person name="Martijn J."/>
            <person name="Lind A.E."/>
            <person name="van Eijk R."/>
            <person name="Schleper C."/>
            <person name="Guy L."/>
            <person name="Ettema T.J."/>
        </authorList>
    </citation>
    <scope>NUCLEOTIDE SEQUENCE</scope>
</reference>
<keyword evidence="1" id="KW-0547">Nucleotide-binding</keyword>
<evidence type="ECO:0000259" key="5">
    <source>
        <dbReference type="PROSITE" id="PS51192"/>
    </source>
</evidence>
<evidence type="ECO:0008006" key="8">
    <source>
        <dbReference type="Google" id="ProtNLM"/>
    </source>
</evidence>
<evidence type="ECO:0000256" key="4">
    <source>
        <dbReference type="ARBA" id="ARBA00022840"/>
    </source>
</evidence>
<dbReference type="GO" id="GO:0005524">
    <property type="term" value="F:ATP binding"/>
    <property type="evidence" value="ECO:0007669"/>
    <property type="project" value="UniProtKB-KW"/>
</dbReference>
<proteinExistence type="predicted"/>
<accession>A0A0F9MLK3</accession>
<keyword evidence="4" id="KW-0067">ATP-binding</keyword>
<dbReference type="InterPro" id="IPR027417">
    <property type="entry name" value="P-loop_NTPase"/>
</dbReference>
<dbReference type="SMART" id="SM00487">
    <property type="entry name" value="DEXDc"/>
    <property type="match status" value="1"/>
</dbReference>
<gene>
    <name evidence="7" type="ORF">LCGC14_1367040</name>
</gene>
<feature type="domain" description="DEAD-box RNA helicase Q" evidence="6">
    <location>
        <begin position="1"/>
        <end position="29"/>
    </location>
</feature>
<dbReference type="EMBL" id="LAZR01008598">
    <property type="protein sequence ID" value="KKM77730.1"/>
    <property type="molecule type" value="Genomic_DNA"/>
</dbReference>
<protein>
    <recommendedName>
        <fullName evidence="8">Helicase ATP-binding domain-containing protein</fullName>
    </recommendedName>
</protein>
<dbReference type="GO" id="GO:0005829">
    <property type="term" value="C:cytosol"/>
    <property type="evidence" value="ECO:0007669"/>
    <property type="project" value="TreeGrafter"/>
</dbReference>
<dbReference type="GO" id="GO:0003676">
    <property type="term" value="F:nucleic acid binding"/>
    <property type="evidence" value="ECO:0007669"/>
    <property type="project" value="InterPro"/>
</dbReference>
<evidence type="ECO:0000259" key="6">
    <source>
        <dbReference type="PROSITE" id="PS51195"/>
    </source>
</evidence>
<dbReference type="Pfam" id="PF00270">
    <property type="entry name" value="DEAD"/>
    <property type="match status" value="1"/>
</dbReference>
<name>A0A0F9MLK3_9ZZZZ</name>
<evidence type="ECO:0000256" key="3">
    <source>
        <dbReference type="ARBA" id="ARBA00022806"/>
    </source>
</evidence>
<organism evidence="7">
    <name type="scientific">marine sediment metagenome</name>
    <dbReference type="NCBI Taxonomy" id="412755"/>
    <lineage>
        <taxon>unclassified sequences</taxon>
        <taxon>metagenomes</taxon>
        <taxon>ecological metagenomes</taxon>
    </lineage>
</organism>
<evidence type="ECO:0000256" key="1">
    <source>
        <dbReference type="ARBA" id="ARBA00022741"/>
    </source>
</evidence>
<dbReference type="Gene3D" id="3.40.50.300">
    <property type="entry name" value="P-loop containing nucleotide triphosphate hydrolases"/>
    <property type="match status" value="1"/>
</dbReference>
<dbReference type="InterPro" id="IPR014014">
    <property type="entry name" value="RNA_helicase_DEAD_Q_motif"/>
</dbReference>
<dbReference type="PANTHER" id="PTHR47959:SF13">
    <property type="entry name" value="ATP-DEPENDENT RNA HELICASE RHLE"/>
    <property type="match status" value="1"/>
</dbReference>
<dbReference type="PROSITE" id="PS51195">
    <property type="entry name" value="Q_MOTIF"/>
    <property type="match status" value="1"/>
</dbReference>
<feature type="non-terminal residue" evidence="7">
    <location>
        <position position="175"/>
    </location>
</feature>
<dbReference type="InterPro" id="IPR000629">
    <property type="entry name" value="RNA-helicase_DEAD-box_CS"/>
</dbReference>
<dbReference type="PANTHER" id="PTHR47959">
    <property type="entry name" value="ATP-DEPENDENT RNA HELICASE RHLE-RELATED"/>
    <property type="match status" value="1"/>
</dbReference>
<sequence>MSFDSLGLSAELVRAVLEKGYSKPTSIQFQSIPLILKGLDIMGRAQTGTGKTAGFTLPLLHLLNKLSQSRHPRSPRALILTPTRELAAQVAQSVDTYGKYLSLKSTTVFGGVNINPQIAKLRSGVDILVATPGRLLDHANKKTVDLSKVEILVLDEADRMLDMGFIHDVKKIINL</sequence>
<comment type="caution">
    <text evidence="7">The sequence shown here is derived from an EMBL/GenBank/DDBJ whole genome shotgun (WGS) entry which is preliminary data.</text>
</comment>
<feature type="domain" description="Helicase ATP-binding" evidence="5">
    <location>
        <begin position="32"/>
        <end position="175"/>
    </location>
</feature>
<dbReference type="PROSITE" id="PS51192">
    <property type="entry name" value="HELICASE_ATP_BIND_1"/>
    <property type="match status" value="1"/>
</dbReference>
<evidence type="ECO:0000256" key="2">
    <source>
        <dbReference type="ARBA" id="ARBA00022801"/>
    </source>
</evidence>
<dbReference type="PROSITE" id="PS00039">
    <property type="entry name" value="DEAD_ATP_HELICASE"/>
    <property type="match status" value="1"/>
</dbReference>